<protein>
    <submittedName>
        <fullName evidence="1">Uncharacterized protein</fullName>
    </submittedName>
</protein>
<organism evidence="1">
    <name type="scientific">Staphylococcus phage HS12</name>
    <dbReference type="NCBI Taxonomy" id="3056402"/>
    <lineage>
        <taxon>Viruses</taxon>
    </lineage>
</organism>
<dbReference type="EMBL" id="OQ890318">
    <property type="protein sequence ID" value="WLJ25878.1"/>
    <property type="molecule type" value="Genomic_DNA"/>
</dbReference>
<accession>A0AA49X2I0</accession>
<dbReference type="InterPro" id="IPR009812">
    <property type="entry name" value="DUF1381"/>
</dbReference>
<evidence type="ECO:0000313" key="1">
    <source>
        <dbReference type="EMBL" id="WLJ25878.1"/>
    </source>
</evidence>
<proteinExistence type="predicted"/>
<reference evidence="1" key="1">
    <citation type="submission" date="2023-04" db="EMBL/GenBank/DDBJ databases">
        <title>The human skin virome in hidradenitis suppurativa patients.</title>
        <authorList>
            <person name="Jansen D."/>
        </authorList>
    </citation>
    <scope>NUCLEOTIDE SEQUENCE</scope>
    <source>
        <strain evidence="1">VC3_JansenPhageI</strain>
    </source>
</reference>
<sequence length="90" mass="10487">MKQFLIREFTDSTGYVHVNVEQPRENERMTLVEAESKEEAKEKHKKITGLSECPNCKMLGRNLVAKDYDTPIEYMECQHCGHRYFGFGGK</sequence>
<dbReference type="Pfam" id="PF07129">
    <property type="entry name" value="DUF1381"/>
    <property type="match status" value="1"/>
</dbReference>
<name>A0AA49X2I0_9VIRU</name>